<evidence type="ECO:0000259" key="2">
    <source>
        <dbReference type="Pfam" id="PF13098"/>
    </source>
</evidence>
<sequence>MRLTRRFTLAAGASFAAATAVAPALLWSAAEAATIQPGDDGLYHPDWVRETFKDLREDFEEAKAEGKRLLIMVEQRGCIYCKKMHEEVFTDPRIEKMLREVYFPIQINLHGDLEVIDTDGTVLTEKEATARWRILFTPTLIFMPTELDPMKNAIEQAVAVMPGAFGRSTTLDMLTWVAEERYRDQSEEDFQRYHARKISERANGNNE</sequence>
<evidence type="ECO:0000313" key="3">
    <source>
        <dbReference type="EMBL" id="SDK99408.1"/>
    </source>
</evidence>
<dbReference type="EMBL" id="FNFV01000007">
    <property type="protein sequence ID" value="SDK99408.1"/>
    <property type="molecule type" value="Genomic_DNA"/>
</dbReference>
<dbReference type="InterPro" id="IPR041737">
    <property type="entry name" value="SoxW"/>
</dbReference>
<gene>
    <name evidence="3" type="ORF">SAMN05216257_10774</name>
</gene>
<dbReference type="SUPFAM" id="SSF52833">
    <property type="entry name" value="Thioredoxin-like"/>
    <property type="match status" value="1"/>
</dbReference>
<evidence type="ECO:0000313" key="4">
    <source>
        <dbReference type="Proteomes" id="UP000199328"/>
    </source>
</evidence>
<dbReference type="RefSeq" id="WP_092501126.1">
    <property type="nucleotide sequence ID" value="NZ_FNFV01000007.1"/>
</dbReference>
<dbReference type="Pfam" id="PF13098">
    <property type="entry name" value="Thioredoxin_2"/>
    <property type="match status" value="1"/>
</dbReference>
<keyword evidence="4" id="KW-1185">Reference proteome</keyword>
<dbReference type="Proteomes" id="UP000199328">
    <property type="component" value="Unassembled WGS sequence"/>
</dbReference>
<name>A0A1G9GFA8_9RHOB</name>
<proteinExistence type="predicted"/>
<dbReference type="OrthoDB" id="9811036at2"/>
<dbReference type="InterPro" id="IPR012336">
    <property type="entry name" value="Thioredoxin-like_fold"/>
</dbReference>
<dbReference type="STRING" id="990712.SAMN05216257_10774"/>
<dbReference type="Gene3D" id="3.40.30.10">
    <property type="entry name" value="Glutaredoxin"/>
    <property type="match status" value="1"/>
</dbReference>
<feature type="signal peptide" evidence="1">
    <location>
        <begin position="1"/>
        <end position="32"/>
    </location>
</feature>
<dbReference type="InterPro" id="IPR006311">
    <property type="entry name" value="TAT_signal"/>
</dbReference>
<dbReference type="PROSITE" id="PS51318">
    <property type="entry name" value="TAT"/>
    <property type="match status" value="1"/>
</dbReference>
<dbReference type="CDD" id="cd02951">
    <property type="entry name" value="SoxW"/>
    <property type="match status" value="1"/>
</dbReference>
<dbReference type="InterPro" id="IPR036249">
    <property type="entry name" value="Thioredoxin-like_sf"/>
</dbReference>
<accession>A0A1G9GFA8</accession>
<keyword evidence="1" id="KW-0732">Signal</keyword>
<reference evidence="4" key="1">
    <citation type="submission" date="2016-10" db="EMBL/GenBank/DDBJ databases">
        <authorList>
            <person name="Varghese N."/>
            <person name="Submissions S."/>
        </authorList>
    </citation>
    <scope>NUCLEOTIDE SEQUENCE [LARGE SCALE GENOMIC DNA]</scope>
    <source>
        <strain evidence="4">CGMCC 1.10789</strain>
    </source>
</reference>
<dbReference type="AlphaFoldDB" id="A0A1G9GFA8"/>
<protein>
    <submittedName>
        <fullName evidence="3">Thioredoxin-related protein</fullName>
    </submittedName>
</protein>
<feature type="chain" id="PRO_5011575028" evidence="1">
    <location>
        <begin position="33"/>
        <end position="207"/>
    </location>
</feature>
<evidence type="ECO:0000256" key="1">
    <source>
        <dbReference type="SAM" id="SignalP"/>
    </source>
</evidence>
<organism evidence="3 4">
    <name type="scientific">Meinhardsimonia xiamenensis</name>
    <dbReference type="NCBI Taxonomy" id="990712"/>
    <lineage>
        <taxon>Bacteria</taxon>
        <taxon>Pseudomonadati</taxon>
        <taxon>Pseudomonadota</taxon>
        <taxon>Alphaproteobacteria</taxon>
        <taxon>Rhodobacterales</taxon>
        <taxon>Paracoccaceae</taxon>
        <taxon>Meinhardsimonia</taxon>
    </lineage>
</organism>
<feature type="domain" description="Thioredoxin-like fold" evidence="2">
    <location>
        <begin position="62"/>
        <end position="146"/>
    </location>
</feature>